<dbReference type="STRING" id="62101.AB835_13795"/>
<evidence type="ECO:0000313" key="1">
    <source>
        <dbReference type="EMBL" id="ODS22509.1"/>
    </source>
</evidence>
<organism evidence="1 2">
    <name type="scientific">Candidatus Endobugula sertula</name>
    <name type="common">Bugula neritina bacterial symbiont</name>
    <dbReference type="NCBI Taxonomy" id="62101"/>
    <lineage>
        <taxon>Bacteria</taxon>
        <taxon>Pseudomonadati</taxon>
        <taxon>Pseudomonadota</taxon>
        <taxon>Gammaproteobacteria</taxon>
        <taxon>Cellvibrionales</taxon>
        <taxon>Cellvibrionaceae</taxon>
        <taxon>Candidatus Endobugula</taxon>
    </lineage>
</organism>
<evidence type="ECO:0000313" key="2">
    <source>
        <dbReference type="Proteomes" id="UP000242502"/>
    </source>
</evidence>
<reference evidence="1 2" key="1">
    <citation type="journal article" date="2016" name="Appl. Environ. Microbiol.">
        <title>Lack of Overt Genome Reduction in the Bryostatin-Producing Bryozoan Symbiont "Candidatus Endobugula sertula".</title>
        <authorList>
            <person name="Miller I.J."/>
            <person name="Vanee N."/>
            <person name="Fong S.S."/>
            <person name="Lim-Fong G.E."/>
            <person name="Kwan J.C."/>
        </authorList>
    </citation>
    <scope>NUCLEOTIDE SEQUENCE [LARGE SCALE GENOMIC DNA]</scope>
    <source>
        <strain evidence="1">AB1-4</strain>
    </source>
</reference>
<name>A0A1D2QLR5_9GAMM</name>
<accession>A0A1D2QLR5</accession>
<dbReference type="AlphaFoldDB" id="A0A1D2QLR5"/>
<protein>
    <submittedName>
        <fullName evidence="1">Uncharacterized protein</fullName>
    </submittedName>
</protein>
<comment type="caution">
    <text evidence="1">The sequence shown here is derived from an EMBL/GenBank/DDBJ whole genome shotgun (WGS) entry which is preliminary data.</text>
</comment>
<proteinExistence type="predicted"/>
<sequence length="59" mass="7328">MKNRYFNNIESVRGEHEKYVFIYHEDRMWDGMRNYAWVRAWNRAELPQSDDVLRGPHNE</sequence>
<dbReference type="EMBL" id="MDLC01000072">
    <property type="protein sequence ID" value="ODS22509.1"/>
    <property type="molecule type" value="Genomic_DNA"/>
</dbReference>
<dbReference type="Proteomes" id="UP000242502">
    <property type="component" value="Unassembled WGS sequence"/>
</dbReference>
<gene>
    <name evidence="1" type="ORF">AB835_13795</name>
</gene>